<dbReference type="GO" id="GO:0017053">
    <property type="term" value="C:transcription repressor complex"/>
    <property type="evidence" value="ECO:0007669"/>
    <property type="project" value="InterPro"/>
</dbReference>
<dbReference type="InterPro" id="IPR028226">
    <property type="entry name" value="LIN37"/>
</dbReference>
<feature type="region of interest" description="Disordered" evidence="1">
    <location>
        <begin position="192"/>
        <end position="224"/>
    </location>
</feature>
<sequence>MGKRRRLSSHKTKHVEKEIPREIDRTFDDSAFENHDSEIPEPDINIEEEEKDEVGEARFRFYGALKGLTDKKANEDSTSESSLFDEEEHDEEDMFSDSQINIVQDKVRHELARKYLDSRESLGHNTSLSATKYVLDASDSRDESKLSVDGQITKQSYVMKLFDRSVDLAQFDDATPLYPICRSWVANQPKKPWEKKKEIPPVPTWNIKEESTEEETEAEKKPVKEDIDPEDVDMSEIEPSQIELKVIAKLPPPTYYVDINAPSVRIPQPMPKYIDEVNALLPDESKAPSSPGSTDLFANVIELPTKEDLMGGHLGRWSLIKRSWLHASQKNEERYLKSRKLLQLMYNRSQK</sequence>
<feature type="region of interest" description="Disordered" evidence="1">
    <location>
        <begin position="127"/>
        <end position="147"/>
    </location>
</feature>
<accession>A0A8D8Q9H3</accession>
<dbReference type="EMBL" id="HBUF01565440">
    <property type="protein sequence ID" value="CAG6764326.1"/>
    <property type="molecule type" value="Transcribed_RNA"/>
</dbReference>
<feature type="compositionally biased region" description="Acidic residues" evidence="1">
    <location>
        <begin position="39"/>
        <end position="51"/>
    </location>
</feature>
<feature type="region of interest" description="Disordered" evidence="1">
    <location>
        <begin position="1"/>
        <end position="51"/>
    </location>
</feature>
<dbReference type="EMBL" id="HBUF01065559">
    <property type="protein sequence ID" value="CAG6627517.1"/>
    <property type="molecule type" value="Transcribed_RNA"/>
</dbReference>
<dbReference type="EMBL" id="HBUF01225784">
    <property type="protein sequence ID" value="CAG6671311.1"/>
    <property type="molecule type" value="Transcribed_RNA"/>
</dbReference>
<feature type="region of interest" description="Disordered" evidence="1">
    <location>
        <begin position="70"/>
        <end position="99"/>
    </location>
</feature>
<dbReference type="AlphaFoldDB" id="A0A8D8Q9H3"/>
<feature type="compositionally biased region" description="Basic and acidic residues" evidence="1">
    <location>
        <begin position="15"/>
        <end position="38"/>
    </location>
</feature>
<organism evidence="2">
    <name type="scientific">Cacopsylla melanoneura</name>
    <dbReference type="NCBI Taxonomy" id="428564"/>
    <lineage>
        <taxon>Eukaryota</taxon>
        <taxon>Metazoa</taxon>
        <taxon>Ecdysozoa</taxon>
        <taxon>Arthropoda</taxon>
        <taxon>Hexapoda</taxon>
        <taxon>Insecta</taxon>
        <taxon>Pterygota</taxon>
        <taxon>Neoptera</taxon>
        <taxon>Paraneoptera</taxon>
        <taxon>Hemiptera</taxon>
        <taxon>Sternorrhyncha</taxon>
        <taxon>Psylloidea</taxon>
        <taxon>Psyllidae</taxon>
        <taxon>Psyllinae</taxon>
        <taxon>Cacopsylla</taxon>
    </lineage>
</organism>
<name>A0A8D8Q9H3_9HEMI</name>
<feature type="compositionally biased region" description="Basic residues" evidence="1">
    <location>
        <begin position="1"/>
        <end position="14"/>
    </location>
</feature>
<proteinExistence type="predicted"/>
<dbReference type="EMBL" id="HBUF01065558">
    <property type="protein sequence ID" value="CAG6627516.1"/>
    <property type="molecule type" value="Transcribed_RNA"/>
</dbReference>
<dbReference type="GO" id="GO:0000122">
    <property type="term" value="P:negative regulation of transcription by RNA polymerase II"/>
    <property type="evidence" value="ECO:0007669"/>
    <property type="project" value="TreeGrafter"/>
</dbReference>
<dbReference type="EMBL" id="HBUF01401057">
    <property type="protein sequence ID" value="CAG6736894.1"/>
    <property type="molecule type" value="Transcribed_RNA"/>
</dbReference>
<evidence type="ECO:0000256" key="1">
    <source>
        <dbReference type="SAM" id="MobiDB-lite"/>
    </source>
</evidence>
<feature type="compositionally biased region" description="Acidic residues" evidence="1">
    <location>
        <begin position="83"/>
        <end position="95"/>
    </location>
</feature>
<reference evidence="2" key="1">
    <citation type="submission" date="2021-05" db="EMBL/GenBank/DDBJ databases">
        <authorList>
            <person name="Alioto T."/>
            <person name="Alioto T."/>
            <person name="Gomez Garrido J."/>
        </authorList>
    </citation>
    <scope>NUCLEOTIDE SEQUENCE</scope>
</reference>
<dbReference type="GO" id="GO:0031523">
    <property type="term" value="C:Myb complex"/>
    <property type="evidence" value="ECO:0007669"/>
    <property type="project" value="TreeGrafter"/>
</dbReference>
<evidence type="ECO:0000313" key="2">
    <source>
        <dbReference type="EMBL" id="CAG6627517.1"/>
    </source>
</evidence>
<dbReference type="Pfam" id="PF15306">
    <property type="entry name" value="LIN37"/>
    <property type="match status" value="1"/>
</dbReference>
<dbReference type="PANTHER" id="PTHR31336:SF3">
    <property type="entry name" value="PROTEIN LIN-37 HOMOLOG"/>
    <property type="match status" value="1"/>
</dbReference>
<dbReference type="EMBL" id="HBUF01065557">
    <property type="protein sequence ID" value="CAG6627515.1"/>
    <property type="molecule type" value="Transcribed_RNA"/>
</dbReference>
<dbReference type="PANTHER" id="PTHR31336">
    <property type="entry name" value="LIN37 HOMOLOG"/>
    <property type="match status" value="1"/>
</dbReference>
<protein>
    <submittedName>
        <fullName evidence="2">Protein lin-37 homolog</fullName>
    </submittedName>
</protein>